<reference evidence="1 2" key="1">
    <citation type="journal article" date="2021" name="Hortic Res">
        <title>The domestication of Cucurbita argyrosperma as revealed by the genome of its wild relative.</title>
        <authorList>
            <person name="Barrera-Redondo J."/>
            <person name="Sanchez-de la Vega G."/>
            <person name="Aguirre-Liguori J.A."/>
            <person name="Castellanos-Morales G."/>
            <person name="Gutierrez-Guerrero Y.T."/>
            <person name="Aguirre-Dugua X."/>
            <person name="Aguirre-Planter E."/>
            <person name="Tenaillon M.I."/>
            <person name="Lira-Saade R."/>
            <person name="Eguiarte L.E."/>
        </authorList>
    </citation>
    <scope>NUCLEOTIDE SEQUENCE [LARGE SCALE GENOMIC DNA]</scope>
    <source>
        <strain evidence="1">JBR-2021</strain>
    </source>
</reference>
<organism evidence="1 2">
    <name type="scientific">Cucurbita argyrosperma subsp. sororia</name>
    <dbReference type="NCBI Taxonomy" id="37648"/>
    <lineage>
        <taxon>Eukaryota</taxon>
        <taxon>Viridiplantae</taxon>
        <taxon>Streptophyta</taxon>
        <taxon>Embryophyta</taxon>
        <taxon>Tracheophyta</taxon>
        <taxon>Spermatophyta</taxon>
        <taxon>Magnoliopsida</taxon>
        <taxon>eudicotyledons</taxon>
        <taxon>Gunneridae</taxon>
        <taxon>Pentapetalae</taxon>
        <taxon>rosids</taxon>
        <taxon>fabids</taxon>
        <taxon>Cucurbitales</taxon>
        <taxon>Cucurbitaceae</taxon>
        <taxon>Cucurbiteae</taxon>
        <taxon>Cucurbita</taxon>
    </lineage>
</organism>
<comment type="caution">
    <text evidence="1">The sequence shown here is derived from an EMBL/GenBank/DDBJ whole genome shotgun (WGS) entry which is preliminary data.</text>
</comment>
<keyword evidence="2" id="KW-1185">Reference proteome</keyword>
<name>A0AAV6MYK5_9ROSI</name>
<dbReference type="Proteomes" id="UP000685013">
    <property type="component" value="Chromosome 10"/>
</dbReference>
<proteinExistence type="predicted"/>
<feature type="non-terminal residue" evidence="1">
    <location>
        <position position="1"/>
    </location>
</feature>
<evidence type="ECO:0000313" key="1">
    <source>
        <dbReference type="EMBL" id="KAG6589369.1"/>
    </source>
</evidence>
<accession>A0AAV6MYK5</accession>
<protein>
    <submittedName>
        <fullName evidence="1">Uncharacterized protein</fullName>
    </submittedName>
</protein>
<dbReference type="EMBL" id="JAGKQH010000010">
    <property type="protein sequence ID" value="KAG6589369.1"/>
    <property type="molecule type" value="Genomic_DNA"/>
</dbReference>
<evidence type="ECO:0000313" key="2">
    <source>
        <dbReference type="Proteomes" id="UP000685013"/>
    </source>
</evidence>
<dbReference type="AlphaFoldDB" id="A0AAV6MYK5"/>
<sequence length="91" mass="9813">MNTTTTRIPILISLGSPLTTGPSKASRKNNDFVPPLDAVLMTTYIRPLIPLAIISNRTASHRISCESAAHQALFICHCQQDSVGSKEALLP</sequence>
<gene>
    <name evidence="1" type="ORF">SDJN03_14792</name>
</gene>